<keyword evidence="2" id="KW-0472">Membrane</keyword>
<reference evidence="3 4" key="1">
    <citation type="submission" date="2022-05" db="EMBL/GenBank/DDBJ databases">
        <authorList>
            <consortium name="Genoscope - CEA"/>
            <person name="William W."/>
        </authorList>
    </citation>
    <scope>NUCLEOTIDE SEQUENCE [LARGE SCALE GENOMIC DNA]</scope>
</reference>
<evidence type="ECO:0000313" key="4">
    <source>
        <dbReference type="Proteomes" id="UP001159405"/>
    </source>
</evidence>
<feature type="compositionally biased region" description="Polar residues" evidence="1">
    <location>
        <begin position="429"/>
        <end position="441"/>
    </location>
</feature>
<evidence type="ECO:0008006" key="5">
    <source>
        <dbReference type="Google" id="ProtNLM"/>
    </source>
</evidence>
<comment type="caution">
    <text evidence="3">The sequence shown here is derived from an EMBL/GenBank/DDBJ whole genome shotgun (WGS) entry which is preliminary data.</text>
</comment>
<feature type="transmembrane region" description="Helical" evidence="2">
    <location>
        <begin position="223"/>
        <end position="248"/>
    </location>
</feature>
<organism evidence="3 4">
    <name type="scientific">Porites lobata</name>
    <dbReference type="NCBI Taxonomy" id="104759"/>
    <lineage>
        <taxon>Eukaryota</taxon>
        <taxon>Metazoa</taxon>
        <taxon>Cnidaria</taxon>
        <taxon>Anthozoa</taxon>
        <taxon>Hexacorallia</taxon>
        <taxon>Scleractinia</taxon>
        <taxon>Fungiina</taxon>
        <taxon>Poritidae</taxon>
        <taxon>Porites</taxon>
    </lineage>
</organism>
<evidence type="ECO:0000256" key="2">
    <source>
        <dbReference type="SAM" id="Phobius"/>
    </source>
</evidence>
<keyword evidence="2" id="KW-1133">Transmembrane helix</keyword>
<evidence type="ECO:0000256" key="1">
    <source>
        <dbReference type="SAM" id="MobiDB-lite"/>
    </source>
</evidence>
<sequence length="538" mass="61536">MNCYRRLSENESPSTVLNIQVDDPDTTEPRENDQGAATLLHSLLHCCTRSYFFFAGQWFWPAENFIKSKNLPRKVCRIAYAIWQVIVVLIMWCYFLYSMGFFTLRTIEEVDWLCPLTDIKNMAHGLCWIVNQHTGLVFFSFGNFESLLEQLSITKKEVKRRASSHSISFFLANSVAWLFVVPITLHVTQMLMPDFLSVPRYTDGKITGTNNYTFPTTQVALDVIFYAASRGFSLPIFYAFLYMMLFLCCEVDKFKDELGERRYPSNVKAKGKAIKIKKLIKETEKAFRFFLSLYIAMILVASALEIFSIVEKAETVIIANHTVYEIPASAAAASVQNWMAFPHRLTRKRANYLVIIPTSNHTVGMFGREGKIQKILVDQYKITTQEIVVTAVLDITENVVLYAFPLYQMSVLKSCLKGVLEMVEDSEAQDTQSDGTTSGDNAAQGINLDETTSGDYGAQGTHSKHTASWEETPKVIFRTRQEQNYFTDWFRRHCISGIKVLGKEVSFLWTLVLTFFGPFVVVVVNLMFKHIHVESPWH</sequence>
<feature type="transmembrane region" description="Helical" evidence="2">
    <location>
        <begin position="78"/>
        <end position="102"/>
    </location>
</feature>
<name>A0ABN8NKV8_9CNID</name>
<evidence type="ECO:0000313" key="3">
    <source>
        <dbReference type="EMBL" id="CAH3113393.1"/>
    </source>
</evidence>
<proteinExistence type="predicted"/>
<feature type="transmembrane region" description="Helical" evidence="2">
    <location>
        <begin position="122"/>
        <end position="144"/>
    </location>
</feature>
<dbReference type="Proteomes" id="UP001159405">
    <property type="component" value="Unassembled WGS sequence"/>
</dbReference>
<feature type="transmembrane region" description="Helical" evidence="2">
    <location>
        <begin position="286"/>
        <end position="310"/>
    </location>
</feature>
<accession>A0ABN8NKV8</accession>
<feature type="region of interest" description="Disordered" evidence="1">
    <location>
        <begin position="427"/>
        <end position="446"/>
    </location>
</feature>
<keyword evidence="4" id="KW-1185">Reference proteome</keyword>
<protein>
    <recommendedName>
        <fullName evidence="5">Odorant receptor</fullName>
    </recommendedName>
</protein>
<feature type="transmembrane region" description="Helical" evidence="2">
    <location>
        <begin position="165"/>
        <end position="185"/>
    </location>
</feature>
<dbReference type="EMBL" id="CALNXK010000026">
    <property type="protein sequence ID" value="CAH3113393.1"/>
    <property type="molecule type" value="Genomic_DNA"/>
</dbReference>
<gene>
    <name evidence="3" type="ORF">PLOB_00022045</name>
</gene>
<feature type="transmembrane region" description="Helical" evidence="2">
    <location>
        <begin position="507"/>
        <end position="528"/>
    </location>
</feature>
<keyword evidence="2" id="KW-0812">Transmembrane</keyword>